<dbReference type="GeneID" id="96303991"/>
<organism evidence="1 2">
    <name type="scientific">Streptosporangium canum</name>
    <dbReference type="NCBI Taxonomy" id="324952"/>
    <lineage>
        <taxon>Bacteria</taxon>
        <taxon>Bacillati</taxon>
        <taxon>Actinomycetota</taxon>
        <taxon>Actinomycetes</taxon>
        <taxon>Streptosporangiales</taxon>
        <taxon>Streptosporangiaceae</taxon>
        <taxon>Streptosporangium</taxon>
    </lineage>
</organism>
<dbReference type="PROSITE" id="PS51257">
    <property type="entry name" value="PROKAR_LIPOPROTEIN"/>
    <property type="match status" value="1"/>
</dbReference>
<gene>
    <name evidence="1" type="ORF">SAMN05216275_12031</name>
</gene>
<evidence type="ECO:0000313" key="2">
    <source>
        <dbReference type="Proteomes" id="UP000199111"/>
    </source>
</evidence>
<dbReference type="Proteomes" id="UP000199111">
    <property type="component" value="Unassembled WGS sequence"/>
</dbReference>
<evidence type="ECO:0000313" key="1">
    <source>
        <dbReference type="EMBL" id="SFK23136.1"/>
    </source>
</evidence>
<sequence length="158" mass="17888">MRFTRLTVVGLALVMAASGCTSEPSLKEAAAELQKDAQRLETNDVFKNPLKKLRILQRPDKDIRCDKDKFRRVLRATADYERINEPLDSHLGRSQALMENVLVQDFGYKLEHDFSQADTDEGRFIHGAKKDLGITVTVYVAPEAPTWRLNAMTPCLPQ</sequence>
<dbReference type="AlphaFoldDB" id="A0A1I3XVW3"/>
<reference evidence="2" key="1">
    <citation type="submission" date="2016-10" db="EMBL/GenBank/DDBJ databases">
        <authorList>
            <person name="Varghese N."/>
            <person name="Submissions S."/>
        </authorList>
    </citation>
    <scope>NUCLEOTIDE SEQUENCE [LARGE SCALE GENOMIC DNA]</scope>
    <source>
        <strain evidence="2">CGMCC 4.2126</strain>
    </source>
</reference>
<protein>
    <recommendedName>
        <fullName evidence="3">Lipoprotein</fullName>
    </recommendedName>
</protein>
<dbReference type="EMBL" id="FOQY01000020">
    <property type="protein sequence ID" value="SFK23136.1"/>
    <property type="molecule type" value="Genomic_DNA"/>
</dbReference>
<keyword evidence="2" id="KW-1185">Reference proteome</keyword>
<name>A0A1I3XVW3_9ACTN</name>
<dbReference type="RefSeq" id="WP_143121076.1">
    <property type="nucleotide sequence ID" value="NZ_FOQY01000020.1"/>
</dbReference>
<evidence type="ECO:0008006" key="3">
    <source>
        <dbReference type="Google" id="ProtNLM"/>
    </source>
</evidence>
<accession>A0A1I3XVW3</accession>
<proteinExistence type="predicted"/>